<dbReference type="GO" id="GO:0006352">
    <property type="term" value="P:DNA-templated transcription initiation"/>
    <property type="evidence" value="ECO:0007669"/>
    <property type="project" value="InterPro"/>
</dbReference>
<dbReference type="GO" id="GO:0016987">
    <property type="term" value="F:sigma factor activity"/>
    <property type="evidence" value="ECO:0007669"/>
    <property type="project" value="UniProtKB-KW"/>
</dbReference>
<evidence type="ECO:0000313" key="8">
    <source>
        <dbReference type="EMBL" id="MBL3654766.1"/>
    </source>
</evidence>
<keyword evidence="2" id="KW-0805">Transcription regulation</keyword>
<comment type="caution">
    <text evidence="8">The sequence shown here is derived from an EMBL/GenBank/DDBJ whole genome shotgun (WGS) entry which is preliminary data.</text>
</comment>
<dbReference type="Gene3D" id="1.10.10.10">
    <property type="entry name" value="Winged helix-like DNA-binding domain superfamily/Winged helix DNA-binding domain"/>
    <property type="match status" value="1"/>
</dbReference>
<keyword evidence="4" id="KW-0238">DNA-binding</keyword>
<dbReference type="Proteomes" id="UP000659388">
    <property type="component" value="Unassembled WGS sequence"/>
</dbReference>
<dbReference type="InterPro" id="IPR036388">
    <property type="entry name" value="WH-like_DNA-bd_sf"/>
</dbReference>
<dbReference type="Pfam" id="PF04542">
    <property type="entry name" value="Sigma70_r2"/>
    <property type="match status" value="1"/>
</dbReference>
<evidence type="ECO:0000256" key="2">
    <source>
        <dbReference type="ARBA" id="ARBA00023015"/>
    </source>
</evidence>
<dbReference type="SUPFAM" id="SSF88659">
    <property type="entry name" value="Sigma3 and sigma4 domains of RNA polymerase sigma factors"/>
    <property type="match status" value="1"/>
</dbReference>
<evidence type="ECO:0000256" key="1">
    <source>
        <dbReference type="ARBA" id="ARBA00010641"/>
    </source>
</evidence>
<dbReference type="EMBL" id="JAESIY010000001">
    <property type="protein sequence ID" value="MBL3654766.1"/>
    <property type="molecule type" value="Genomic_DNA"/>
</dbReference>
<evidence type="ECO:0000256" key="4">
    <source>
        <dbReference type="ARBA" id="ARBA00023125"/>
    </source>
</evidence>
<dbReference type="InterPro" id="IPR013325">
    <property type="entry name" value="RNA_pol_sigma_r2"/>
</dbReference>
<protein>
    <submittedName>
        <fullName evidence="8">Sigma-70 family RNA polymerase sigma factor</fullName>
    </submittedName>
</protein>
<evidence type="ECO:0000256" key="5">
    <source>
        <dbReference type="ARBA" id="ARBA00023163"/>
    </source>
</evidence>
<dbReference type="Pfam" id="PF08281">
    <property type="entry name" value="Sigma70_r4_2"/>
    <property type="match status" value="1"/>
</dbReference>
<feature type="domain" description="RNA polymerase sigma-70 region 2" evidence="6">
    <location>
        <begin position="27"/>
        <end position="93"/>
    </location>
</feature>
<dbReference type="InterPro" id="IPR014284">
    <property type="entry name" value="RNA_pol_sigma-70_dom"/>
</dbReference>
<reference evidence="8" key="1">
    <citation type="submission" date="2021-01" db="EMBL/GenBank/DDBJ databases">
        <title>Fulvivirga kasyanovii gen. nov., sp nov., a novel member of the phylum Bacteroidetes isolated from seawater in a mussel farm.</title>
        <authorList>
            <person name="Zhao L.-H."/>
            <person name="Wang Z.-J."/>
        </authorList>
    </citation>
    <scope>NUCLEOTIDE SEQUENCE</scope>
    <source>
        <strain evidence="8">2943</strain>
    </source>
</reference>
<dbReference type="AlphaFoldDB" id="A0A937F4C2"/>
<proteinExistence type="inferred from homology"/>
<dbReference type="InterPro" id="IPR039425">
    <property type="entry name" value="RNA_pol_sigma-70-like"/>
</dbReference>
<dbReference type="InterPro" id="IPR007627">
    <property type="entry name" value="RNA_pol_sigma70_r2"/>
</dbReference>
<dbReference type="NCBIfam" id="TIGR02937">
    <property type="entry name" value="sigma70-ECF"/>
    <property type="match status" value="1"/>
</dbReference>
<feature type="domain" description="RNA polymerase sigma factor 70 region 4 type 2" evidence="7">
    <location>
        <begin position="122"/>
        <end position="172"/>
    </location>
</feature>
<keyword evidence="3" id="KW-0731">Sigma factor</keyword>
<dbReference type="InterPro" id="IPR013324">
    <property type="entry name" value="RNA_pol_sigma_r3/r4-like"/>
</dbReference>
<dbReference type="Gene3D" id="1.10.1740.10">
    <property type="match status" value="1"/>
</dbReference>
<keyword evidence="9" id="KW-1185">Reference proteome</keyword>
<evidence type="ECO:0000259" key="7">
    <source>
        <dbReference type="Pfam" id="PF08281"/>
    </source>
</evidence>
<sequence length="181" mass="20969">MEAEHQTIHIYLIKRCQKGDRQAQTELYKLYVAAMYNICRRMMGEEEEAKDVLQDAFITAFSSIHTLKKEVTFGAWLKRIVINHCLNALKKRKLLVSELNDDVEVAEYHEEENEYCALESHKILQAIDHISEGCRTVMNLYLFEGYDHKEIGQILGITESASKAQYSKAKSKVRKILNLNT</sequence>
<gene>
    <name evidence="8" type="ORF">JL102_01390</name>
</gene>
<comment type="similarity">
    <text evidence="1">Belongs to the sigma-70 factor family. ECF subfamily.</text>
</comment>
<dbReference type="RefSeq" id="WP_202241889.1">
    <property type="nucleotide sequence ID" value="NZ_JAESIY010000001.1"/>
</dbReference>
<keyword evidence="5" id="KW-0804">Transcription</keyword>
<dbReference type="PANTHER" id="PTHR43133">
    <property type="entry name" value="RNA POLYMERASE ECF-TYPE SIGMA FACTO"/>
    <property type="match status" value="1"/>
</dbReference>
<evidence type="ECO:0000256" key="3">
    <source>
        <dbReference type="ARBA" id="ARBA00023082"/>
    </source>
</evidence>
<dbReference type="GO" id="GO:0003677">
    <property type="term" value="F:DNA binding"/>
    <property type="evidence" value="ECO:0007669"/>
    <property type="project" value="UniProtKB-KW"/>
</dbReference>
<dbReference type="PANTHER" id="PTHR43133:SF8">
    <property type="entry name" value="RNA POLYMERASE SIGMA FACTOR HI_1459-RELATED"/>
    <property type="match status" value="1"/>
</dbReference>
<evidence type="ECO:0000259" key="6">
    <source>
        <dbReference type="Pfam" id="PF04542"/>
    </source>
</evidence>
<organism evidence="8 9">
    <name type="scientific">Fulvivirga sediminis</name>
    <dbReference type="NCBI Taxonomy" id="2803949"/>
    <lineage>
        <taxon>Bacteria</taxon>
        <taxon>Pseudomonadati</taxon>
        <taxon>Bacteroidota</taxon>
        <taxon>Cytophagia</taxon>
        <taxon>Cytophagales</taxon>
        <taxon>Fulvivirgaceae</taxon>
        <taxon>Fulvivirga</taxon>
    </lineage>
</organism>
<dbReference type="InterPro" id="IPR013249">
    <property type="entry name" value="RNA_pol_sigma70_r4_t2"/>
</dbReference>
<accession>A0A937F4C2</accession>
<name>A0A937F4C2_9BACT</name>
<dbReference type="SUPFAM" id="SSF88946">
    <property type="entry name" value="Sigma2 domain of RNA polymerase sigma factors"/>
    <property type="match status" value="1"/>
</dbReference>
<evidence type="ECO:0000313" key="9">
    <source>
        <dbReference type="Proteomes" id="UP000659388"/>
    </source>
</evidence>